<keyword evidence="3" id="KW-1185">Reference proteome</keyword>
<dbReference type="OrthoDB" id="4206602at2"/>
<evidence type="ECO:0000256" key="1">
    <source>
        <dbReference type="SAM" id="MobiDB-lite"/>
    </source>
</evidence>
<gene>
    <name evidence="2" type="ORF">C6N75_01270</name>
</gene>
<proteinExistence type="predicted"/>
<reference evidence="2 3" key="1">
    <citation type="submission" date="2018-03" db="EMBL/GenBank/DDBJ databases">
        <title>Novel Streptomyces sp. from soil.</title>
        <authorList>
            <person name="Tan G.Y.A."/>
            <person name="Lee Z.Y."/>
        </authorList>
    </citation>
    <scope>NUCLEOTIDE SEQUENCE [LARGE SCALE GENOMIC DNA]</scope>
    <source>
        <strain evidence="2 3">ST5x</strain>
    </source>
</reference>
<organism evidence="2 3">
    <name type="scientific">Streptomyces solincola</name>
    <dbReference type="NCBI Taxonomy" id="2100817"/>
    <lineage>
        <taxon>Bacteria</taxon>
        <taxon>Bacillati</taxon>
        <taxon>Actinomycetota</taxon>
        <taxon>Actinomycetes</taxon>
        <taxon>Kitasatosporales</taxon>
        <taxon>Streptomycetaceae</taxon>
        <taxon>Streptomyces</taxon>
    </lineage>
</organism>
<evidence type="ECO:0000313" key="3">
    <source>
        <dbReference type="Proteomes" id="UP000239322"/>
    </source>
</evidence>
<dbReference type="AlphaFoldDB" id="A0A2S9Q2T5"/>
<comment type="caution">
    <text evidence="2">The sequence shown here is derived from an EMBL/GenBank/DDBJ whole genome shotgun (WGS) entry which is preliminary data.</text>
</comment>
<feature type="region of interest" description="Disordered" evidence="1">
    <location>
        <begin position="1"/>
        <end position="31"/>
    </location>
</feature>
<dbReference type="RefSeq" id="WP_105866960.1">
    <property type="nucleotide sequence ID" value="NZ_PVLV01000016.1"/>
</dbReference>
<protein>
    <submittedName>
        <fullName evidence="2">Uncharacterized protein</fullName>
    </submittedName>
</protein>
<dbReference type="Proteomes" id="UP000239322">
    <property type="component" value="Unassembled WGS sequence"/>
</dbReference>
<feature type="compositionally biased region" description="Polar residues" evidence="1">
    <location>
        <begin position="9"/>
        <end position="18"/>
    </location>
</feature>
<name>A0A2S9Q2T5_9ACTN</name>
<dbReference type="EMBL" id="PVLV01000016">
    <property type="protein sequence ID" value="PRH80981.1"/>
    <property type="molecule type" value="Genomic_DNA"/>
</dbReference>
<sequence length="92" mass="10039">MTLDEAAQRSGQTVQSLDRLSRDPHFPAPESDEGTVFYRWCQVLAFLRGIGEPVPDVPQDMAIAERALRLVDALDGVHVSPGTLRALGLPVD</sequence>
<accession>A0A2S9Q2T5</accession>
<evidence type="ECO:0000313" key="2">
    <source>
        <dbReference type="EMBL" id="PRH80981.1"/>
    </source>
</evidence>